<sequence>SFLHTFPFIAPADEKGLIYRGFVDINGQEQYIEVQLASRHQPLAIYGSPELKALLLPYLDTLQAKLEHCHDITWCLNDLKAVLENKSQLLAYSKPSSADRWSLLYKELDQLGFDKISELSDALDSFTFVYSDTGHRAHRIQVKLPAAYPLQSPTIIADLPAKETTHGADLLLTQQLSSTTALSLSMVDRLQQAQHDIELYQTLFDAMDELDQQARVLAPSPVKRADTWRRLALGNHCSVQVTVDPWRPNQQRPLVQFFGREEMLEGFQQAWANYAASWQPGASLLTNLATALPTITTKSVEAQDDQDEMACAICYAYTLAQTQQETPSIICANLHCNRGFHTSCIIEWLQSNPSTTRSFNILFGQCPYCNEVRAFCEEIVKDICFIDVQFFFFFYCNRKSR</sequence>
<dbReference type="InterPro" id="IPR043003">
    <property type="entry name" value="FANCL_d3_sf"/>
</dbReference>
<evidence type="ECO:0000259" key="2">
    <source>
        <dbReference type="PROSITE" id="PS50089"/>
    </source>
</evidence>
<dbReference type="InterPro" id="IPR001841">
    <property type="entry name" value="Znf_RING"/>
</dbReference>
<dbReference type="Pfam" id="PF18891">
    <property type="entry name" value="FANCL_d3"/>
    <property type="match status" value="1"/>
</dbReference>
<dbReference type="Pfam" id="PF11793">
    <property type="entry name" value="FANCL_C"/>
    <property type="match status" value="1"/>
</dbReference>
<dbReference type="Gene3D" id="3.10.110.20">
    <property type="entry name" value="RWD domain-like"/>
    <property type="match status" value="1"/>
</dbReference>
<dbReference type="PANTHER" id="PTHR13206:SF0">
    <property type="entry name" value="E3 UBIQUITIN-PROTEIN LIGASE FANCL"/>
    <property type="match status" value="1"/>
</dbReference>
<dbReference type="GO" id="GO:0043240">
    <property type="term" value="C:Fanconi anaemia nuclear complex"/>
    <property type="evidence" value="ECO:0007669"/>
    <property type="project" value="InterPro"/>
</dbReference>
<protein>
    <recommendedName>
        <fullName evidence="2">RING-type domain-containing protein</fullName>
    </recommendedName>
</protein>
<dbReference type="GO" id="GO:0036297">
    <property type="term" value="P:interstrand cross-link repair"/>
    <property type="evidence" value="ECO:0007669"/>
    <property type="project" value="InterPro"/>
</dbReference>
<keyword evidence="4" id="KW-1185">Reference proteome</keyword>
<dbReference type="GO" id="GO:0008270">
    <property type="term" value="F:zinc ion binding"/>
    <property type="evidence" value="ECO:0007669"/>
    <property type="project" value="UniProtKB-KW"/>
</dbReference>
<dbReference type="Pfam" id="PF09765">
    <property type="entry name" value="FANCL_d1"/>
    <property type="match status" value="1"/>
</dbReference>
<dbReference type="STRING" id="101127.A0A1X2GCV9"/>
<evidence type="ECO:0000256" key="1">
    <source>
        <dbReference type="PROSITE-ProRule" id="PRU00175"/>
    </source>
</evidence>
<dbReference type="SMART" id="SM01197">
    <property type="entry name" value="FANCL_C"/>
    <property type="match status" value="1"/>
</dbReference>
<dbReference type="Pfam" id="PF18890">
    <property type="entry name" value="FANCL_d2"/>
    <property type="match status" value="1"/>
</dbReference>
<dbReference type="OrthoDB" id="10263265at2759"/>
<organism evidence="3 4">
    <name type="scientific">Hesseltinella vesiculosa</name>
    <dbReference type="NCBI Taxonomy" id="101127"/>
    <lineage>
        <taxon>Eukaryota</taxon>
        <taxon>Fungi</taxon>
        <taxon>Fungi incertae sedis</taxon>
        <taxon>Mucoromycota</taxon>
        <taxon>Mucoromycotina</taxon>
        <taxon>Mucoromycetes</taxon>
        <taxon>Mucorales</taxon>
        <taxon>Cunninghamellaceae</taxon>
        <taxon>Hesseltinella</taxon>
    </lineage>
</organism>
<dbReference type="CDD" id="cd23832">
    <property type="entry name" value="DRWD-C_FANCL"/>
    <property type="match status" value="1"/>
</dbReference>
<dbReference type="CDD" id="cd16490">
    <property type="entry name" value="RING-CH-C4HC3_FANCL"/>
    <property type="match status" value="1"/>
</dbReference>
<accession>A0A1X2GCV9</accession>
<dbReference type="AlphaFoldDB" id="A0A1X2GCV9"/>
<evidence type="ECO:0000313" key="3">
    <source>
        <dbReference type="EMBL" id="ORX50108.1"/>
    </source>
</evidence>
<dbReference type="CDD" id="cd23786">
    <property type="entry name" value="ELF_FANCL"/>
    <property type="match status" value="1"/>
</dbReference>
<dbReference type="Gene3D" id="3.10.110.10">
    <property type="entry name" value="Ubiquitin Conjugating Enzyme"/>
    <property type="match status" value="1"/>
</dbReference>
<dbReference type="InterPro" id="IPR044037">
    <property type="entry name" value="FANCL_d3"/>
</dbReference>
<dbReference type="GO" id="GO:0006513">
    <property type="term" value="P:protein monoubiquitination"/>
    <property type="evidence" value="ECO:0007669"/>
    <property type="project" value="TreeGrafter"/>
</dbReference>
<dbReference type="InterPro" id="IPR019162">
    <property type="entry name" value="FancL_WD-rpt_cont_dom"/>
</dbReference>
<dbReference type="CDD" id="cd23831">
    <property type="entry name" value="DRWD-N_FANCL"/>
    <property type="match status" value="1"/>
</dbReference>
<dbReference type="InterPro" id="IPR026850">
    <property type="entry name" value="FANCL_C"/>
</dbReference>
<keyword evidence="1" id="KW-0862">Zinc</keyword>
<dbReference type="GO" id="GO:0061630">
    <property type="term" value="F:ubiquitin protein ligase activity"/>
    <property type="evidence" value="ECO:0007669"/>
    <property type="project" value="TreeGrafter"/>
</dbReference>
<dbReference type="Proteomes" id="UP000242146">
    <property type="component" value="Unassembled WGS sequence"/>
</dbReference>
<dbReference type="InterPro" id="IPR043898">
    <property type="entry name" value="FANCL_d2"/>
</dbReference>
<evidence type="ECO:0000313" key="4">
    <source>
        <dbReference type="Proteomes" id="UP000242146"/>
    </source>
</evidence>
<dbReference type="InterPro" id="IPR026848">
    <property type="entry name" value="Fancl"/>
</dbReference>
<dbReference type="Gene3D" id="3.30.40.10">
    <property type="entry name" value="Zinc/RING finger domain, C3HC4 (zinc finger)"/>
    <property type="match status" value="1"/>
</dbReference>
<keyword evidence="1" id="KW-0863">Zinc-finger</keyword>
<dbReference type="EMBL" id="MCGT01000024">
    <property type="protein sequence ID" value="ORX50108.1"/>
    <property type="molecule type" value="Genomic_DNA"/>
</dbReference>
<name>A0A1X2GCV9_9FUNG</name>
<dbReference type="SUPFAM" id="SSF57850">
    <property type="entry name" value="RING/U-box"/>
    <property type="match status" value="1"/>
</dbReference>
<comment type="caution">
    <text evidence="3">The sequence shown here is derived from an EMBL/GenBank/DDBJ whole genome shotgun (WGS) entry which is preliminary data.</text>
</comment>
<feature type="domain" description="RING-type" evidence="2">
    <location>
        <begin position="311"/>
        <end position="370"/>
    </location>
</feature>
<dbReference type="PANTHER" id="PTHR13206">
    <property type="entry name" value="UBIQUITIN LIGASE PROTEIN PHF9 FANCONI ANEMIA GROUP L PROTEIN"/>
    <property type="match status" value="1"/>
</dbReference>
<reference evidence="3 4" key="1">
    <citation type="submission" date="2016-07" db="EMBL/GenBank/DDBJ databases">
        <title>Pervasive Adenine N6-methylation of Active Genes in Fungi.</title>
        <authorList>
            <consortium name="DOE Joint Genome Institute"/>
            <person name="Mondo S.J."/>
            <person name="Dannebaum R.O."/>
            <person name="Kuo R.C."/>
            <person name="Labutti K."/>
            <person name="Haridas S."/>
            <person name="Kuo A."/>
            <person name="Salamov A."/>
            <person name="Ahrendt S.R."/>
            <person name="Lipzen A."/>
            <person name="Sullivan W."/>
            <person name="Andreopoulos W.B."/>
            <person name="Clum A."/>
            <person name="Lindquist E."/>
            <person name="Daum C."/>
            <person name="Ramamoorthy G.K."/>
            <person name="Gryganskyi A."/>
            <person name="Culley D."/>
            <person name="Magnuson J.K."/>
            <person name="James T.Y."/>
            <person name="O'Malley M.A."/>
            <person name="Stajich J.E."/>
            <person name="Spatafora J.W."/>
            <person name="Visel A."/>
            <person name="Grigoriev I.V."/>
        </authorList>
    </citation>
    <scope>NUCLEOTIDE SEQUENCE [LARGE SCALE GENOMIC DNA]</scope>
    <source>
        <strain evidence="3 4">NRRL 3301</strain>
    </source>
</reference>
<gene>
    <name evidence="3" type="ORF">DM01DRAFT_1097458</name>
</gene>
<dbReference type="InterPro" id="IPR016135">
    <property type="entry name" value="UBQ-conjugating_enzyme/RWD"/>
</dbReference>
<keyword evidence="1" id="KW-0479">Metal-binding</keyword>
<proteinExistence type="predicted"/>
<dbReference type="PROSITE" id="PS50089">
    <property type="entry name" value="ZF_RING_2"/>
    <property type="match status" value="1"/>
</dbReference>
<dbReference type="InterPro" id="IPR013083">
    <property type="entry name" value="Znf_RING/FYVE/PHD"/>
</dbReference>
<feature type="non-terminal residue" evidence="3">
    <location>
        <position position="1"/>
    </location>
</feature>